<accession>A0A0V0GK35</accession>
<dbReference type="EMBL" id="GEDG01036809">
    <property type="protein sequence ID" value="JAP08492.1"/>
    <property type="molecule type" value="Transcribed_RNA"/>
</dbReference>
<dbReference type="AlphaFoldDB" id="A0A0V0GK35"/>
<name>A0A0V0GK35_SOLCH</name>
<organism evidence="1">
    <name type="scientific">Solanum chacoense</name>
    <name type="common">Chaco potato</name>
    <dbReference type="NCBI Taxonomy" id="4108"/>
    <lineage>
        <taxon>Eukaryota</taxon>
        <taxon>Viridiplantae</taxon>
        <taxon>Streptophyta</taxon>
        <taxon>Embryophyta</taxon>
        <taxon>Tracheophyta</taxon>
        <taxon>Spermatophyta</taxon>
        <taxon>Magnoliopsida</taxon>
        <taxon>eudicotyledons</taxon>
        <taxon>Gunneridae</taxon>
        <taxon>Pentapetalae</taxon>
        <taxon>asterids</taxon>
        <taxon>lamiids</taxon>
        <taxon>Solanales</taxon>
        <taxon>Solanaceae</taxon>
        <taxon>Solanoideae</taxon>
        <taxon>Solaneae</taxon>
        <taxon>Solanum</taxon>
    </lineage>
</organism>
<sequence length="65" mass="7662">TKSHQCYEINTFEDFFSSQLVLNHDKSRLSSIELIPLPQFMFKISTHPYVQGSGRRPRRPPQQQN</sequence>
<feature type="non-terminal residue" evidence="1">
    <location>
        <position position="1"/>
    </location>
</feature>
<evidence type="ECO:0000313" key="1">
    <source>
        <dbReference type="EMBL" id="JAP08492.1"/>
    </source>
</evidence>
<reference evidence="1" key="1">
    <citation type="submission" date="2015-12" db="EMBL/GenBank/DDBJ databases">
        <title>Gene expression during late stages of embryo sac development: a critical building block for successful pollen-pistil interactions.</title>
        <authorList>
            <person name="Liu Y."/>
            <person name="Joly V."/>
            <person name="Sabar M."/>
            <person name="Matton D.P."/>
        </authorList>
    </citation>
    <scope>NUCLEOTIDE SEQUENCE</scope>
</reference>
<protein>
    <submittedName>
        <fullName evidence="1">Putative ovule protein</fullName>
    </submittedName>
</protein>
<proteinExistence type="predicted"/>